<dbReference type="PANTHER" id="PTHR11468">
    <property type="entry name" value="GLYCOGEN PHOSPHORYLASE"/>
    <property type="match status" value="1"/>
</dbReference>
<comment type="similarity">
    <text evidence="1">Belongs to the glycogen phosphorylase family.</text>
</comment>
<dbReference type="GO" id="GO:0030170">
    <property type="term" value="F:pyridoxal phosphate binding"/>
    <property type="evidence" value="ECO:0007669"/>
    <property type="project" value="TreeGrafter"/>
</dbReference>
<protein>
    <submittedName>
        <fullName evidence="2">Glycogen phosphorylase</fullName>
        <ecNumber evidence="2">2.4.1.1</ecNumber>
    </submittedName>
</protein>
<dbReference type="AlphaFoldDB" id="A0A645ASX5"/>
<reference evidence="2" key="1">
    <citation type="submission" date="2019-08" db="EMBL/GenBank/DDBJ databases">
        <authorList>
            <person name="Kucharzyk K."/>
            <person name="Murdoch R.W."/>
            <person name="Higgins S."/>
            <person name="Loffler F."/>
        </authorList>
    </citation>
    <scope>NUCLEOTIDE SEQUENCE</scope>
</reference>
<dbReference type="GO" id="GO:0005737">
    <property type="term" value="C:cytoplasm"/>
    <property type="evidence" value="ECO:0007669"/>
    <property type="project" value="TreeGrafter"/>
</dbReference>
<organism evidence="2">
    <name type="scientific">bioreactor metagenome</name>
    <dbReference type="NCBI Taxonomy" id="1076179"/>
    <lineage>
        <taxon>unclassified sequences</taxon>
        <taxon>metagenomes</taxon>
        <taxon>ecological metagenomes</taxon>
    </lineage>
</organism>
<proteinExistence type="inferred from homology"/>
<gene>
    <name evidence="2" type="primary">glgP_18</name>
    <name evidence="2" type="ORF">SDC9_100745</name>
</gene>
<dbReference type="PANTHER" id="PTHR11468:SF3">
    <property type="entry name" value="GLYCOGEN PHOSPHORYLASE, LIVER FORM"/>
    <property type="match status" value="1"/>
</dbReference>
<dbReference type="InterPro" id="IPR000811">
    <property type="entry name" value="Glyco_trans_35"/>
</dbReference>
<sequence length="253" mass="28487">MRIISLIIDINEGNIADIVPETFIFAAKAAPGYFRAKEIIQLIFALSDYINKNTFVKKYINVVFLENYSVSLAELIIPAGEISEQISLAGKEASGTGNMKFMINGALTIGTCDGANVEIIKEVGEENFFLFGLRDHEVESIWNHGYSSIQYYQKNLKLRKIIDFLNKGINGKSFESISKYLLGGSAVGDPYMCFADFDSYMEIHRKASHLYYSDKMKWNQMSLMNIGSAGIFSSDRTVREYAEKIWGLTPVNK</sequence>
<keyword evidence="2" id="KW-0808">Transferase</keyword>
<comment type="caution">
    <text evidence="2">The sequence shown here is derived from an EMBL/GenBank/DDBJ whole genome shotgun (WGS) entry which is preliminary data.</text>
</comment>
<evidence type="ECO:0000313" key="2">
    <source>
        <dbReference type="EMBL" id="MPM53973.1"/>
    </source>
</evidence>
<dbReference type="Pfam" id="PF00343">
    <property type="entry name" value="Phosphorylase"/>
    <property type="match status" value="1"/>
</dbReference>
<dbReference type="GO" id="GO:0005980">
    <property type="term" value="P:glycogen catabolic process"/>
    <property type="evidence" value="ECO:0007669"/>
    <property type="project" value="TreeGrafter"/>
</dbReference>
<dbReference type="EC" id="2.4.1.1" evidence="2"/>
<keyword evidence="2" id="KW-0328">Glycosyltransferase</keyword>
<dbReference type="SUPFAM" id="SSF53756">
    <property type="entry name" value="UDP-Glycosyltransferase/glycogen phosphorylase"/>
    <property type="match status" value="1"/>
</dbReference>
<evidence type="ECO:0000256" key="1">
    <source>
        <dbReference type="ARBA" id="ARBA00006047"/>
    </source>
</evidence>
<dbReference type="GO" id="GO:0008184">
    <property type="term" value="F:glycogen phosphorylase activity"/>
    <property type="evidence" value="ECO:0007669"/>
    <property type="project" value="InterPro"/>
</dbReference>
<dbReference type="Gene3D" id="3.40.50.2000">
    <property type="entry name" value="Glycogen Phosphorylase B"/>
    <property type="match status" value="2"/>
</dbReference>
<name>A0A645ASX5_9ZZZZ</name>
<dbReference type="EMBL" id="VSSQ01014588">
    <property type="protein sequence ID" value="MPM53973.1"/>
    <property type="molecule type" value="Genomic_DNA"/>
</dbReference>
<accession>A0A645ASX5</accession>